<dbReference type="PRINTS" id="PR00812">
    <property type="entry name" value="BCTERIALGSPF"/>
</dbReference>
<keyword evidence="13" id="KW-1185">Reference proteome</keyword>
<evidence type="ECO:0000313" key="13">
    <source>
        <dbReference type="Proteomes" id="UP000196365"/>
    </source>
</evidence>
<feature type="domain" description="Type II secretion system protein GspF" evidence="11">
    <location>
        <begin position="270"/>
        <end position="392"/>
    </location>
</feature>
<keyword evidence="4" id="KW-1003">Cell membrane</keyword>
<dbReference type="GO" id="GO:0005886">
    <property type="term" value="C:plasma membrane"/>
    <property type="evidence" value="ECO:0007669"/>
    <property type="project" value="UniProtKB-SubCell"/>
</dbReference>
<evidence type="ECO:0000256" key="1">
    <source>
        <dbReference type="ARBA" id="ARBA00004429"/>
    </source>
</evidence>
<reference evidence="12 13" key="1">
    <citation type="submission" date="2017-02" db="EMBL/GenBank/DDBJ databases">
        <authorList>
            <person name="Peterson S.W."/>
        </authorList>
    </citation>
    <scope>NUCLEOTIDE SEQUENCE [LARGE SCALE GENOMIC DNA]</scope>
    <source>
        <strain evidence="12 13">DSM 15102</strain>
    </source>
</reference>
<dbReference type="FunFam" id="1.20.81.30:FF:000001">
    <property type="entry name" value="Type II secretion system protein F"/>
    <property type="match status" value="2"/>
</dbReference>
<dbReference type="Proteomes" id="UP000196365">
    <property type="component" value="Unassembled WGS sequence"/>
</dbReference>
<feature type="transmembrane region" description="Helical" evidence="10">
    <location>
        <begin position="373"/>
        <end position="394"/>
    </location>
</feature>
<evidence type="ECO:0000256" key="10">
    <source>
        <dbReference type="SAM" id="Phobius"/>
    </source>
</evidence>
<evidence type="ECO:0000256" key="2">
    <source>
        <dbReference type="ARBA" id="ARBA00005745"/>
    </source>
</evidence>
<evidence type="ECO:0000256" key="9">
    <source>
        <dbReference type="RuleBase" id="RU003923"/>
    </source>
</evidence>
<sequence>MPKFEYTAKNYKGETIKGVIDAPRYKEAVTILKNKNYFLIKMEVQRIPIEATISKYKRIKTSDLAIFCRQFATTLNAGIPVLESLEILHKQMENKRFSKIIIDIYEIIQKGYSLSEALAFHSNVFPPLLIHMIEMGEISGTLDTVMEKIAKHFEKENKLHKKLQSAITYPIIVSILAIVIVIFMLTFVMPIFIGIFDNMEAELPTITQILIFVSEGIQSYWYLFILITFILIFLLNRYIKSEQGRYNIDKIKLRVPILGKIQYKVAISRFTYTMSTLLSSGIDLLQALNIVQKVMNNKYITKKLKIVEEEVRKGLGLANPIKNSRIFPPIVCKMIQVGEDTGSLESILEKTADFYDEEVEISIVKMTTMLEPLIIVILGMIIGFIVIAMILPMFEMYSIIK</sequence>
<evidence type="ECO:0000256" key="8">
    <source>
        <dbReference type="ARBA" id="ARBA00023136"/>
    </source>
</evidence>
<protein>
    <submittedName>
        <fullName evidence="12">Type IV pilus assembly protein PilC</fullName>
    </submittedName>
</protein>
<keyword evidence="3 9" id="KW-0813">Transport</keyword>
<evidence type="ECO:0000313" key="12">
    <source>
        <dbReference type="EMBL" id="SJZ37542.1"/>
    </source>
</evidence>
<dbReference type="OrthoDB" id="9805682at2"/>
<feature type="transmembrane region" description="Helical" evidence="10">
    <location>
        <begin position="167"/>
        <end position="196"/>
    </location>
</feature>
<dbReference type="InterPro" id="IPR003004">
    <property type="entry name" value="GspF/PilC"/>
</dbReference>
<evidence type="ECO:0000256" key="3">
    <source>
        <dbReference type="ARBA" id="ARBA00022448"/>
    </source>
</evidence>
<comment type="similarity">
    <text evidence="2 9">Belongs to the GSP F family.</text>
</comment>
<dbReference type="InterPro" id="IPR001992">
    <property type="entry name" value="T2SS_GspF/T4SS_PilC_CS"/>
</dbReference>
<accession>A0A1T4K563</accession>
<evidence type="ECO:0000256" key="6">
    <source>
        <dbReference type="ARBA" id="ARBA00022692"/>
    </source>
</evidence>
<dbReference type="PANTHER" id="PTHR30012:SF0">
    <property type="entry name" value="TYPE II SECRETION SYSTEM PROTEIN F-RELATED"/>
    <property type="match status" value="1"/>
</dbReference>
<evidence type="ECO:0000256" key="7">
    <source>
        <dbReference type="ARBA" id="ARBA00022989"/>
    </source>
</evidence>
<proteinExistence type="inferred from homology"/>
<dbReference type="PROSITE" id="PS00874">
    <property type="entry name" value="T2SP_F"/>
    <property type="match status" value="1"/>
</dbReference>
<keyword evidence="8 10" id="KW-0472">Membrane</keyword>
<organism evidence="12 13">
    <name type="scientific">Garciella nitratireducens DSM 15102</name>
    <dbReference type="NCBI Taxonomy" id="1121911"/>
    <lineage>
        <taxon>Bacteria</taxon>
        <taxon>Bacillati</taxon>
        <taxon>Bacillota</taxon>
        <taxon>Clostridia</taxon>
        <taxon>Eubacteriales</taxon>
        <taxon>Eubacteriaceae</taxon>
        <taxon>Garciella</taxon>
    </lineage>
</organism>
<gene>
    <name evidence="12" type="ORF">SAMN02745973_00349</name>
</gene>
<comment type="subcellular location">
    <subcellularLocation>
        <location evidence="1">Cell inner membrane</location>
        <topology evidence="1">Multi-pass membrane protein</topology>
    </subcellularLocation>
    <subcellularLocation>
        <location evidence="9">Cell membrane</location>
        <topology evidence="9">Multi-pass membrane protein</topology>
    </subcellularLocation>
</comment>
<name>A0A1T4K563_9FIRM</name>
<evidence type="ECO:0000256" key="4">
    <source>
        <dbReference type="ARBA" id="ARBA00022475"/>
    </source>
</evidence>
<feature type="domain" description="Type II secretion system protein GspF" evidence="11">
    <location>
        <begin position="67"/>
        <end position="190"/>
    </location>
</feature>
<dbReference type="EMBL" id="FUWV01000001">
    <property type="protein sequence ID" value="SJZ37542.1"/>
    <property type="molecule type" value="Genomic_DNA"/>
</dbReference>
<feature type="transmembrane region" description="Helical" evidence="10">
    <location>
        <begin position="220"/>
        <end position="239"/>
    </location>
</feature>
<dbReference type="Pfam" id="PF00482">
    <property type="entry name" value="T2SSF"/>
    <property type="match status" value="2"/>
</dbReference>
<dbReference type="InterPro" id="IPR018076">
    <property type="entry name" value="T2SS_GspF_dom"/>
</dbReference>
<dbReference type="RefSeq" id="WP_087677787.1">
    <property type="nucleotide sequence ID" value="NZ_FUWV01000001.1"/>
</dbReference>
<keyword evidence="7 10" id="KW-1133">Transmembrane helix</keyword>
<dbReference type="AlphaFoldDB" id="A0A1T4K563"/>
<dbReference type="InterPro" id="IPR042094">
    <property type="entry name" value="T2SS_GspF_sf"/>
</dbReference>
<dbReference type="PANTHER" id="PTHR30012">
    <property type="entry name" value="GENERAL SECRETION PATHWAY PROTEIN"/>
    <property type="match status" value="1"/>
</dbReference>
<dbReference type="Gene3D" id="1.20.81.30">
    <property type="entry name" value="Type II secretion system (T2SS), domain F"/>
    <property type="match status" value="2"/>
</dbReference>
<evidence type="ECO:0000259" key="11">
    <source>
        <dbReference type="Pfam" id="PF00482"/>
    </source>
</evidence>
<evidence type="ECO:0000256" key="5">
    <source>
        <dbReference type="ARBA" id="ARBA00022519"/>
    </source>
</evidence>
<keyword evidence="5" id="KW-0997">Cell inner membrane</keyword>
<keyword evidence="6 9" id="KW-0812">Transmembrane</keyword>
<dbReference type="GO" id="GO:0009306">
    <property type="term" value="P:protein secretion"/>
    <property type="evidence" value="ECO:0007669"/>
    <property type="project" value="InterPro"/>
</dbReference>